<dbReference type="InterPro" id="IPR052894">
    <property type="entry name" value="AsmA-related"/>
</dbReference>
<reference evidence="4" key="1">
    <citation type="submission" date="2006-12" db="EMBL/GenBank/DDBJ databases">
        <title>Complete sequence of Halorhodospira halophila SL1.</title>
        <authorList>
            <consortium name="US DOE Joint Genome Institute"/>
            <person name="Copeland A."/>
            <person name="Lucas S."/>
            <person name="Lapidus A."/>
            <person name="Barry K."/>
            <person name="Detter J.C."/>
            <person name="Glavina del Rio T."/>
            <person name="Hammon N."/>
            <person name="Israni S."/>
            <person name="Dalin E."/>
            <person name="Tice H."/>
            <person name="Pitluck S."/>
            <person name="Saunders E."/>
            <person name="Brettin T."/>
            <person name="Bruce D."/>
            <person name="Han C."/>
            <person name="Tapia R."/>
            <person name="Schmutz J."/>
            <person name="Larimer F."/>
            <person name="Land M."/>
            <person name="Hauser L."/>
            <person name="Kyrpides N."/>
            <person name="Mikhailova N."/>
            <person name="Hoff W."/>
            <person name="Richardson P."/>
        </authorList>
    </citation>
    <scope>NUCLEOTIDE SEQUENCE [LARGE SCALE GENOMIC DNA]</scope>
    <source>
        <strain evidence="4">DSM 244 / SL1</strain>
    </source>
</reference>
<gene>
    <name evidence="3" type="ordered locus">Hhal_1332</name>
</gene>
<evidence type="ECO:0000313" key="3">
    <source>
        <dbReference type="EMBL" id="ABM62099.1"/>
    </source>
</evidence>
<feature type="compositionally biased region" description="Low complexity" evidence="1">
    <location>
        <begin position="336"/>
        <end position="357"/>
    </location>
</feature>
<dbReference type="InterPro" id="IPR007844">
    <property type="entry name" value="AsmA"/>
</dbReference>
<organism evidence="3 4">
    <name type="scientific">Halorhodospira halophila (strain DSM 244 / SL1)</name>
    <name type="common">Ectothiorhodospira halophila (strain DSM 244 / SL1)</name>
    <dbReference type="NCBI Taxonomy" id="349124"/>
    <lineage>
        <taxon>Bacteria</taxon>
        <taxon>Pseudomonadati</taxon>
        <taxon>Pseudomonadota</taxon>
        <taxon>Gammaproteobacteria</taxon>
        <taxon>Chromatiales</taxon>
        <taxon>Ectothiorhodospiraceae</taxon>
        <taxon>Halorhodospira</taxon>
    </lineage>
</organism>
<sequence length="696" mass="76447">MLRLLKWLLLILLALIVTLGVAIAVVATVIDPNDYRDDLAELAERELGRELEIEGEIEWSFFPWLGIEIGRVTLADAEGYYDEPFVEIDRLSAAVQVWPLLRGELHTRAVELERPIVRLMRDEDGRDNWADLAERFAAAEDEHEDDTAAQESADSESPAQDSPADLEALGGIVIGGLRLHEGAVYWEDRSEDRQIQLDPLNLEVDTLRLDEPVGVRADVLVGDEERVAFSGEARLSQTDAGPEIAASWTLDPLDPKGLLQALGEEPPETTDPEVMRSLSGSGTIDATAERIDVTRLILDLDDSRVEAQAAIEPEQPTIEFAAQLDRIDLDGYLPPEAAEGEANGNGNGETATANDNGGPEGLGDLREVALDFPLEPLRPLILDGRVGIGELRAADLTVTDFEALLSGADGELGAESLQAHLYEGELAGHAWLDARDDDPAFDVAASLEGVAFAPLLEDLLGRDWLHGTGQFHFEGSGGGPHLHGLIEDFDGSGHIAAEDGNLLGLNIPHKIREAAAQLRREDSPEPPGDAERTDFSDLTASFTLEDGVARNDDLLLESPLLDATGEGSADILAEEIDYRVRATFPDGLSEDDAPLLYHLAGATVPLEISGFLFDPDIRLDLAAALGEERLERLGAAREEFDERVDEERERLEQKAQQERERLEQEAKQERERLEREAQEQRDDAERRLREELESFF</sequence>
<dbReference type="KEGG" id="hha:Hhal_1332"/>
<evidence type="ECO:0000256" key="1">
    <source>
        <dbReference type="SAM" id="MobiDB-lite"/>
    </source>
</evidence>
<feature type="domain" description="AsmA" evidence="2">
    <location>
        <begin position="318"/>
        <end position="553"/>
    </location>
</feature>
<dbReference type="HOGENOM" id="CLU_012870_0_0_6"/>
<name>A1WWN7_HALHL</name>
<dbReference type="EMBL" id="CP000544">
    <property type="protein sequence ID" value="ABM62099.1"/>
    <property type="molecule type" value="Genomic_DNA"/>
</dbReference>
<keyword evidence="4" id="KW-1185">Reference proteome</keyword>
<dbReference type="RefSeq" id="WP_011814121.1">
    <property type="nucleotide sequence ID" value="NC_008789.1"/>
</dbReference>
<feature type="region of interest" description="Disordered" evidence="1">
    <location>
        <begin position="139"/>
        <end position="163"/>
    </location>
</feature>
<dbReference type="eggNOG" id="COG2982">
    <property type="taxonomic scope" value="Bacteria"/>
</dbReference>
<dbReference type="PANTHER" id="PTHR30441:SF4">
    <property type="entry name" value="PROTEIN ASMA"/>
    <property type="match status" value="1"/>
</dbReference>
<dbReference type="Pfam" id="PF05170">
    <property type="entry name" value="AsmA"/>
    <property type="match status" value="2"/>
</dbReference>
<evidence type="ECO:0000259" key="2">
    <source>
        <dbReference type="Pfam" id="PF05170"/>
    </source>
</evidence>
<dbReference type="PANTHER" id="PTHR30441">
    <property type="entry name" value="DUF748 DOMAIN-CONTAINING PROTEIN"/>
    <property type="match status" value="1"/>
</dbReference>
<dbReference type="GO" id="GO:0005886">
    <property type="term" value="C:plasma membrane"/>
    <property type="evidence" value="ECO:0007669"/>
    <property type="project" value="TreeGrafter"/>
</dbReference>
<dbReference type="OrthoDB" id="9766390at2"/>
<dbReference type="Proteomes" id="UP000000647">
    <property type="component" value="Chromosome"/>
</dbReference>
<reference evidence="3 4" key="2">
    <citation type="journal article" date="2013" name="Stand. Genomic Sci.">
        <title>Complete genome sequence of Halorhodospira halophila SL1.</title>
        <authorList>
            <person name="Challacombe J.F."/>
            <person name="Majid S."/>
            <person name="Deole R."/>
            <person name="Brettin T.S."/>
            <person name="Bruce D."/>
            <person name="Delano S.F."/>
            <person name="Detter J.C."/>
            <person name="Gleasner C.D."/>
            <person name="Han C.S."/>
            <person name="Misra M."/>
            <person name="Reitenga K.G."/>
            <person name="Mikhailova N."/>
            <person name="Woyke T."/>
            <person name="Pitluck S."/>
            <person name="Nolan M."/>
            <person name="Land M.L."/>
            <person name="Saunders E."/>
            <person name="Tapia R."/>
            <person name="Lapidus A."/>
            <person name="Ivanova N."/>
            <person name="Hoff W.D."/>
        </authorList>
    </citation>
    <scope>NUCLEOTIDE SEQUENCE [LARGE SCALE GENOMIC DNA]</scope>
    <source>
        <strain evidence="4">DSM 244 / SL1</strain>
    </source>
</reference>
<accession>A1WWN7</accession>
<feature type="region of interest" description="Disordered" evidence="1">
    <location>
        <begin position="333"/>
        <end position="364"/>
    </location>
</feature>
<evidence type="ECO:0000313" key="4">
    <source>
        <dbReference type="Proteomes" id="UP000000647"/>
    </source>
</evidence>
<feature type="region of interest" description="Disordered" evidence="1">
    <location>
        <begin position="643"/>
        <end position="685"/>
    </location>
</feature>
<protein>
    <submittedName>
        <fullName evidence="3">AsmA family protein</fullName>
    </submittedName>
</protein>
<feature type="domain" description="AsmA" evidence="2">
    <location>
        <begin position="1"/>
        <end position="208"/>
    </location>
</feature>
<dbReference type="STRING" id="349124.Hhal_1332"/>
<dbReference type="GO" id="GO:0090313">
    <property type="term" value="P:regulation of protein targeting to membrane"/>
    <property type="evidence" value="ECO:0007669"/>
    <property type="project" value="TreeGrafter"/>
</dbReference>
<dbReference type="AlphaFoldDB" id="A1WWN7"/>
<proteinExistence type="predicted"/>